<evidence type="ECO:0000313" key="12">
    <source>
        <dbReference type="EMBL" id="GIE14227.1"/>
    </source>
</evidence>
<dbReference type="GO" id="GO:0006227">
    <property type="term" value="P:dUDP biosynthetic process"/>
    <property type="evidence" value="ECO:0007669"/>
    <property type="project" value="TreeGrafter"/>
</dbReference>
<evidence type="ECO:0000256" key="3">
    <source>
        <dbReference type="ARBA" id="ARBA00017144"/>
    </source>
</evidence>
<dbReference type="RefSeq" id="WP_203820635.1">
    <property type="nucleotide sequence ID" value="NZ_BAAABP010000015.1"/>
</dbReference>
<keyword evidence="6 10" id="KW-0547">Nucleotide-binding</keyword>
<evidence type="ECO:0000256" key="5">
    <source>
        <dbReference type="ARBA" id="ARBA00022727"/>
    </source>
</evidence>
<comment type="caution">
    <text evidence="12">The sequence shown here is derived from an EMBL/GenBank/DDBJ whole genome shotgun (WGS) entry which is preliminary data.</text>
</comment>
<dbReference type="GO" id="GO:0004798">
    <property type="term" value="F:dTMP kinase activity"/>
    <property type="evidence" value="ECO:0007669"/>
    <property type="project" value="UniProtKB-UniRule"/>
</dbReference>
<keyword evidence="8 10" id="KW-0067">ATP-binding</keyword>
<dbReference type="GO" id="GO:0005829">
    <property type="term" value="C:cytosol"/>
    <property type="evidence" value="ECO:0007669"/>
    <property type="project" value="TreeGrafter"/>
</dbReference>
<evidence type="ECO:0000256" key="1">
    <source>
        <dbReference type="ARBA" id="ARBA00009776"/>
    </source>
</evidence>
<sequence>MISDGLLVAVEGIDRSGKTTLVAALTAALTAAGIDAVARSEPSRGPIGAFFRSITVDTSLPATAAALLSAADRHEQQSALHMQLTRHRVVLSDRYYLSGLAYHLAEGIDPAFYRSLNEGIRRPDLYLHLAVAPAIAANRGEPLQGRWEQPTFTATLPAAYERCIALLSESEAARFIDIDAAQPSAHVLGAAIAAVEALAVERNPTP</sequence>
<gene>
    <name evidence="12" type="primary">tmk_3</name>
    <name evidence="10" type="synonym">tmk</name>
    <name evidence="12" type="ORF">Afe05nite_60670</name>
</gene>
<comment type="caution">
    <text evidence="10">Lacks conserved residue(s) required for the propagation of feature annotation.</text>
</comment>
<dbReference type="Pfam" id="PF02223">
    <property type="entry name" value="Thymidylate_kin"/>
    <property type="match status" value="1"/>
</dbReference>
<dbReference type="GO" id="GO:0005524">
    <property type="term" value="F:ATP binding"/>
    <property type="evidence" value="ECO:0007669"/>
    <property type="project" value="UniProtKB-UniRule"/>
</dbReference>
<dbReference type="AlphaFoldDB" id="A0A919J6H5"/>
<evidence type="ECO:0000256" key="4">
    <source>
        <dbReference type="ARBA" id="ARBA00022679"/>
    </source>
</evidence>
<dbReference type="PANTHER" id="PTHR10344">
    <property type="entry name" value="THYMIDYLATE KINASE"/>
    <property type="match status" value="1"/>
</dbReference>
<name>A0A919J6H5_9ACTN</name>
<dbReference type="InterPro" id="IPR018094">
    <property type="entry name" value="Thymidylate_kinase"/>
</dbReference>
<protein>
    <recommendedName>
        <fullName evidence="3 10">Thymidylate kinase</fullName>
        <ecNumber evidence="2 10">2.7.4.9</ecNumber>
    </recommendedName>
    <alternativeName>
        <fullName evidence="10">dTMP kinase</fullName>
    </alternativeName>
</protein>
<keyword evidence="13" id="KW-1185">Reference proteome</keyword>
<proteinExistence type="inferred from homology"/>
<comment type="similarity">
    <text evidence="1 10">Belongs to the thymidylate kinase family.</text>
</comment>
<comment type="function">
    <text evidence="10">Phosphorylation of dTMP to form dTDP in both de novo and salvage pathways of dTTP synthesis.</text>
</comment>
<dbReference type="Proteomes" id="UP000598174">
    <property type="component" value="Unassembled WGS sequence"/>
</dbReference>
<evidence type="ECO:0000256" key="7">
    <source>
        <dbReference type="ARBA" id="ARBA00022777"/>
    </source>
</evidence>
<dbReference type="EC" id="2.7.4.9" evidence="2 10"/>
<evidence type="ECO:0000256" key="9">
    <source>
        <dbReference type="ARBA" id="ARBA00048743"/>
    </source>
</evidence>
<dbReference type="InterPro" id="IPR027417">
    <property type="entry name" value="P-loop_NTPase"/>
</dbReference>
<dbReference type="InterPro" id="IPR039430">
    <property type="entry name" value="Thymidylate_kin-like_dom"/>
</dbReference>
<dbReference type="GO" id="GO:0006233">
    <property type="term" value="P:dTDP biosynthetic process"/>
    <property type="evidence" value="ECO:0007669"/>
    <property type="project" value="InterPro"/>
</dbReference>
<dbReference type="HAMAP" id="MF_00165">
    <property type="entry name" value="Thymidylate_kinase"/>
    <property type="match status" value="1"/>
</dbReference>
<keyword evidence="4 10" id="KW-0808">Transferase</keyword>
<dbReference type="SUPFAM" id="SSF52540">
    <property type="entry name" value="P-loop containing nucleoside triphosphate hydrolases"/>
    <property type="match status" value="1"/>
</dbReference>
<dbReference type="EMBL" id="BOMM01000052">
    <property type="protein sequence ID" value="GIE14227.1"/>
    <property type="molecule type" value="Genomic_DNA"/>
</dbReference>
<dbReference type="Gene3D" id="3.40.50.300">
    <property type="entry name" value="P-loop containing nucleotide triphosphate hydrolases"/>
    <property type="match status" value="1"/>
</dbReference>
<comment type="catalytic activity">
    <reaction evidence="9 10">
        <text>dTMP + ATP = dTDP + ADP</text>
        <dbReference type="Rhea" id="RHEA:13517"/>
        <dbReference type="ChEBI" id="CHEBI:30616"/>
        <dbReference type="ChEBI" id="CHEBI:58369"/>
        <dbReference type="ChEBI" id="CHEBI:63528"/>
        <dbReference type="ChEBI" id="CHEBI:456216"/>
        <dbReference type="EC" id="2.7.4.9"/>
    </reaction>
</comment>
<keyword evidence="5 10" id="KW-0545">Nucleotide biosynthesis</keyword>
<evidence type="ECO:0000259" key="11">
    <source>
        <dbReference type="Pfam" id="PF02223"/>
    </source>
</evidence>
<evidence type="ECO:0000256" key="8">
    <source>
        <dbReference type="ARBA" id="ARBA00022840"/>
    </source>
</evidence>
<accession>A0A919J6H5</accession>
<keyword evidence="7 10" id="KW-0418">Kinase</keyword>
<dbReference type="GO" id="GO:0006235">
    <property type="term" value="P:dTTP biosynthetic process"/>
    <property type="evidence" value="ECO:0007669"/>
    <property type="project" value="UniProtKB-UniRule"/>
</dbReference>
<reference evidence="12" key="1">
    <citation type="submission" date="2021-01" db="EMBL/GenBank/DDBJ databases">
        <title>Whole genome shotgun sequence of Actinoplanes ferrugineus NBRC 15555.</title>
        <authorList>
            <person name="Komaki H."/>
            <person name="Tamura T."/>
        </authorList>
    </citation>
    <scope>NUCLEOTIDE SEQUENCE</scope>
    <source>
        <strain evidence="12">NBRC 15555</strain>
    </source>
</reference>
<feature type="domain" description="Thymidylate kinase-like" evidence="11">
    <location>
        <begin position="10"/>
        <end position="184"/>
    </location>
</feature>
<evidence type="ECO:0000256" key="10">
    <source>
        <dbReference type="HAMAP-Rule" id="MF_00165"/>
    </source>
</evidence>
<dbReference type="NCBIfam" id="TIGR00041">
    <property type="entry name" value="DTMP_kinase"/>
    <property type="match status" value="1"/>
</dbReference>
<organism evidence="12 13">
    <name type="scientific">Paractinoplanes ferrugineus</name>
    <dbReference type="NCBI Taxonomy" id="113564"/>
    <lineage>
        <taxon>Bacteria</taxon>
        <taxon>Bacillati</taxon>
        <taxon>Actinomycetota</taxon>
        <taxon>Actinomycetes</taxon>
        <taxon>Micromonosporales</taxon>
        <taxon>Micromonosporaceae</taxon>
        <taxon>Paractinoplanes</taxon>
    </lineage>
</organism>
<evidence type="ECO:0000313" key="13">
    <source>
        <dbReference type="Proteomes" id="UP000598174"/>
    </source>
</evidence>
<evidence type="ECO:0000256" key="2">
    <source>
        <dbReference type="ARBA" id="ARBA00012980"/>
    </source>
</evidence>
<evidence type="ECO:0000256" key="6">
    <source>
        <dbReference type="ARBA" id="ARBA00022741"/>
    </source>
</evidence>
<dbReference type="PANTHER" id="PTHR10344:SF4">
    <property type="entry name" value="UMP-CMP KINASE 2, MITOCHONDRIAL"/>
    <property type="match status" value="1"/>
</dbReference>